<sequence length="128" mass="14710">MRIFLVGQFSALILAFLFRYYLPPSQYGPRIRHGVASLLGICLSVYCFGWVCYDRSPYNPLLSTFVLSAAWHGVHPGYYCTFLTAVPITLAARRGNRMEMDRLFVFIRSTRRVENRTTICLDFAGRVD</sequence>
<keyword evidence="1" id="KW-1133">Transmembrane helix</keyword>
<dbReference type="InterPro" id="IPR049941">
    <property type="entry name" value="LPLAT_7/PORCN-like"/>
</dbReference>
<dbReference type="PANTHER" id="PTHR13906">
    <property type="entry name" value="PORCUPINE"/>
    <property type="match status" value="1"/>
</dbReference>
<feature type="transmembrane region" description="Helical" evidence="1">
    <location>
        <begin position="73"/>
        <end position="92"/>
    </location>
</feature>
<dbReference type="OrthoDB" id="8772552at2759"/>
<evidence type="ECO:0000313" key="2">
    <source>
        <dbReference type="EMBL" id="PIO25402.1"/>
    </source>
</evidence>
<gene>
    <name evidence="2" type="ORF">AB205_0056830</name>
</gene>
<keyword evidence="3" id="KW-1185">Reference proteome</keyword>
<dbReference type="EMBL" id="KV948371">
    <property type="protein sequence ID" value="PIO25402.1"/>
    <property type="molecule type" value="Genomic_DNA"/>
</dbReference>
<evidence type="ECO:0000313" key="3">
    <source>
        <dbReference type="Proteomes" id="UP000228934"/>
    </source>
</evidence>
<dbReference type="Proteomes" id="UP000228934">
    <property type="component" value="Unassembled WGS sequence"/>
</dbReference>
<keyword evidence="1" id="KW-0472">Membrane</keyword>
<protein>
    <submittedName>
        <fullName evidence="2">Uncharacterized protein</fullName>
    </submittedName>
</protein>
<dbReference type="GO" id="GO:0030258">
    <property type="term" value="P:lipid modification"/>
    <property type="evidence" value="ECO:0007669"/>
    <property type="project" value="TreeGrafter"/>
</dbReference>
<name>A0A2G9RBY3_AQUCT</name>
<organism evidence="2 3">
    <name type="scientific">Aquarana catesbeiana</name>
    <name type="common">American bullfrog</name>
    <name type="synonym">Rana catesbeiana</name>
    <dbReference type="NCBI Taxonomy" id="8400"/>
    <lineage>
        <taxon>Eukaryota</taxon>
        <taxon>Metazoa</taxon>
        <taxon>Chordata</taxon>
        <taxon>Craniata</taxon>
        <taxon>Vertebrata</taxon>
        <taxon>Euteleostomi</taxon>
        <taxon>Amphibia</taxon>
        <taxon>Batrachia</taxon>
        <taxon>Anura</taxon>
        <taxon>Neobatrachia</taxon>
        <taxon>Ranoidea</taxon>
        <taxon>Ranidae</taxon>
        <taxon>Aquarana</taxon>
    </lineage>
</organism>
<accession>A0A2G9RBY3</accession>
<feature type="transmembrane region" description="Helical" evidence="1">
    <location>
        <begin position="6"/>
        <end position="22"/>
    </location>
</feature>
<dbReference type="AlphaFoldDB" id="A0A2G9RBY3"/>
<dbReference type="GO" id="GO:0016020">
    <property type="term" value="C:membrane"/>
    <property type="evidence" value="ECO:0007669"/>
    <property type="project" value="TreeGrafter"/>
</dbReference>
<feature type="transmembrane region" description="Helical" evidence="1">
    <location>
        <begin position="34"/>
        <end position="53"/>
    </location>
</feature>
<keyword evidence="1" id="KW-0812">Transmembrane</keyword>
<dbReference type="PANTHER" id="PTHR13906:SF24">
    <property type="entry name" value="MEMBRANE-BOUND O-ACYLTRANSFERASE DOMAIN-CONTAINING PROTEIN 2-LIKE"/>
    <property type="match status" value="1"/>
</dbReference>
<dbReference type="GO" id="GO:0016746">
    <property type="term" value="F:acyltransferase activity"/>
    <property type="evidence" value="ECO:0007669"/>
    <property type="project" value="TreeGrafter"/>
</dbReference>
<evidence type="ECO:0000256" key="1">
    <source>
        <dbReference type="SAM" id="Phobius"/>
    </source>
</evidence>
<proteinExistence type="predicted"/>
<reference evidence="3" key="1">
    <citation type="journal article" date="2017" name="Nat. Commun.">
        <title>The North American bullfrog draft genome provides insight into hormonal regulation of long noncoding RNA.</title>
        <authorList>
            <person name="Hammond S.A."/>
            <person name="Warren R.L."/>
            <person name="Vandervalk B.P."/>
            <person name="Kucuk E."/>
            <person name="Khan H."/>
            <person name="Gibb E.A."/>
            <person name="Pandoh P."/>
            <person name="Kirk H."/>
            <person name="Zhao Y."/>
            <person name="Jones M."/>
            <person name="Mungall A.J."/>
            <person name="Coope R."/>
            <person name="Pleasance S."/>
            <person name="Moore R.A."/>
            <person name="Holt R.A."/>
            <person name="Round J.M."/>
            <person name="Ohora S."/>
            <person name="Walle B.V."/>
            <person name="Veldhoen N."/>
            <person name="Helbing C.C."/>
            <person name="Birol I."/>
        </authorList>
    </citation>
    <scope>NUCLEOTIDE SEQUENCE [LARGE SCALE GENOMIC DNA]</scope>
</reference>